<keyword evidence="5" id="KW-0677">Repeat</keyword>
<dbReference type="GO" id="GO:0005743">
    <property type="term" value="C:mitochondrial inner membrane"/>
    <property type="evidence" value="ECO:0007669"/>
    <property type="project" value="UniProtKB-SubCell"/>
</dbReference>
<evidence type="ECO:0000256" key="8">
    <source>
        <dbReference type="ARBA" id="ARBA00023128"/>
    </source>
</evidence>
<keyword evidence="8" id="KW-0496">Mitochondrion</keyword>
<dbReference type="EMBL" id="SEKV01000863">
    <property type="protein sequence ID" value="TFY53155.1"/>
    <property type="molecule type" value="Genomic_DNA"/>
</dbReference>
<gene>
    <name evidence="11" type="ORF">EVJ58_g9608</name>
</gene>
<comment type="caution">
    <text evidence="11">The sequence shown here is derived from an EMBL/GenBank/DDBJ whole genome shotgun (WGS) entry which is preliminary data.</text>
</comment>
<evidence type="ECO:0000256" key="6">
    <source>
        <dbReference type="ARBA" id="ARBA00022792"/>
    </source>
</evidence>
<dbReference type="AlphaFoldDB" id="A0A4Y9XSX7"/>
<dbReference type="SUPFAM" id="SSF103506">
    <property type="entry name" value="Mitochondrial carrier"/>
    <property type="match status" value="1"/>
</dbReference>
<evidence type="ECO:0000256" key="5">
    <source>
        <dbReference type="ARBA" id="ARBA00022737"/>
    </source>
</evidence>
<dbReference type="Pfam" id="PF18759">
    <property type="entry name" value="Plavaka"/>
    <property type="match status" value="1"/>
</dbReference>
<dbReference type="GO" id="GO:0005315">
    <property type="term" value="F:phosphate transmembrane transporter activity"/>
    <property type="evidence" value="ECO:0007669"/>
    <property type="project" value="InterPro"/>
</dbReference>
<feature type="region of interest" description="Disordered" evidence="10">
    <location>
        <begin position="664"/>
        <end position="708"/>
    </location>
</feature>
<evidence type="ECO:0000256" key="4">
    <source>
        <dbReference type="ARBA" id="ARBA00022692"/>
    </source>
</evidence>
<accession>A0A4Y9XSX7</accession>
<proteinExistence type="inferred from homology"/>
<keyword evidence="7" id="KW-1133">Transmembrane helix</keyword>
<keyword evidence="4" id="KW-0812">Transmembrane</keyword>
<dbReference type="InterPro" id="IPR044677">
    <property type="entry name" value="SLC25A3/Pic2/Mir1-like"/>
</dbReference>
<evidence type="ECO:0000256" key="2">
    <source>
        <dbReference type="ARBA" id="ARBA00006375"/>
    </source>
</evidence>
<dbReference type="GO" id="GO:1990547">
    <property type="term" value="P:mitochondrial phosphate ion transmembrane transport"/>
    <property type="evidence" value="ECO:0007669"/>
    <property type="project" value="InterPro"/>
</dbReference>
<evidence type="ECO:0000256" key="3">
    <source>
        <dbReference type="ARBA" id="ARBA00022448"/>
    </source>
</evidence>
<protein>
    <submittedName>
        <fullName evidence="11">Uncharacterized protein</fullName>
    </submittedName>
</protein>
<sequence length="708" mass="79619">MFKDGLYEVFKGASVNLAGEEASSKYKGAIWLAGSASAESFADIALCPLEMTKVRTQTSPLGTSPTPIKPFRQFRRQLYHSSMSMILDPLKPYMRKPDILKCWGRHYRRAIYGLGPNLLDYPEQALSAGVVYGWCITCPGDHKNLDEGLSQGRRTREHRELLINSLDEKTLCDDYGIISDIIASSASPHVSSPLPACQGLTVHSLSVMTSHVLTGDILYQLIEGAFMDHQVTWTCQYLVLTYGEQGAKEILDEIDRRIVAMPPFPEFRHFHQGRDVKQWTGDDSKASMKVYLPAIHSLVPPEIVRTISTFSDICYLIRALMQTDDTIAELVEALIKEYHHHREMFRRTGVCPDGFSQPRQHAAGHFSRHIRNFGSMAGLCTSITESKHIDAVKKPWRRSNRYDTLGQMLLTNQRLDKLTAQTSQRVECSKGQHGERRDGLTEAGAETGVRNEEDQDFHTDDIVEGEVVDAFVVLAPRRPASGYRTRSFTDLGAQIACAELPQLVAQFLFWQRHPDYVDEPSDLQLKRYLRRITNGTRVSVFNSVVATFFAPTDAAGSNGMHVIAARAYSGNSCVERVVAWPCRTGQGYFGEYYRYHVPSEPDDDCPCGAPFQTRKHILQDCPRYEPSRYLLRAVSEQVDLPTILGTEKGIAALAKFIERSGAFMKTGEPPANEGEQQEAYEREPEEVPPDEEDGEVGEVEYSDDEDER</sequence>
<comment type="subcellular location">
    <subcellularLocation>
        <location evidence="1">Mitochondrion inner membrane</location>
        <topology evidence="1">Multi-pass membrane protein</topology>
    </subcellularLocation>
</comment>
<evidence type="ECO:0000313" key="11">
    <source>
        <dbReference type="EMBL" id="TFY53155.1"/>
    </source>
</evidence>
<keyword evidence="3" id="KW-0813">Transport</keyword>
<keyword evidence="6" id="KW-0999">Mitochondrion inner membrane</keyword>
<name>A0A4Y9XSX7_9APHY</name>
<comment type="similarity">
    <text evidence="2">Belongs to the mitochondrial carrier (TC 2.A.29) family.</text>
</comment>
<organism evidence="11 12">
    <name type="scientific">Rhodofomes roseus</name>
    <dbReference type="NCBI Taxonomy" id="34475"/>
    <lineage>
        <taxon>Eukaryota</taxon>
        <taxon>Fungi</taxon>
        <taxon>Dikarya</taxon>
        <taxon>Basidiomycota</taxon>
        <taxon>Agaricomycotina</taxon>
        <taxon>Agaricomycetes</taxon>
        <taxon>Polyporales</taxon>
        <taxon>Rhodofomes</taxon>
    </lineage>
</organism>
<keyword evidence="9" id="KW-0472">Membrane</keyword>
<evidence type="ECO:0000256" key="7">
    <source>
        <dbReference type="ARBA" id="ARBA00022989"/>
    </source>
</evidence>
<feature type="compositionally biased region" description="Acidic residues" evidence="10">
    <location>
        <begin position="675"/>
        <end position="708"/>
    </location>
</feature>
<evidence type="ECO:0000256" key="1">
    <source>
        <dbReference type="ARBA" id="ARBA00004448"/>
    </source>
</evidence>
<dbReference type="STRING" id="34475.A0A4Y9XSX7"/>
<dbReference type="InterPro" id="IPR023395">
    <property type="entry name" value="MCP_dom_sf"/>
</dbReference>
<evidence type="ECO:0000256" key="10">
    <source>
        <dbReference type="SAM" id="MobiDB-lite"/>
    </source>
</evidence>
<evidence type="ECO:0000256" key="9">
    <source>
        <dbReference type="ARBA" id="ARBA00023136"/>
    </source>
</evidence>
<evidence type="ECO:0000313" key="12">
    <source>
        <dbReference type="Proteomes" id="UP000298390"/>
    </source>
</evidence>
<dbReference type="Proteomes" id="UP000298390">
    <property type="component" value="Unassembled WGS sequence"/>
</dbReference>
<dbReference type="PANTHER" id="PTHR45671:SF10">
    <property type="entry name" value="SOLUTE CARRIER FAMILY 25 MEMBER 3"/>
    <property type="match status" value="1"/>
</dbReference>
<reference evidence="11 12" key="1">
    <citation type="submission" date="2019-01" db="EMBL/GenBank/DDBJ databases">
        <title>Genome sequencing of the rare red list fungi Fomitopsis rosea.</title>
        <authorList>
            <person name="Buettner E."/>
            <person name="Kellner H."/>
        </authorList>
    </citation>
    <scope>NUCLEOTIDE SEQUENCE [LARGE SCALE GENOMIC DNA]</scope>
    <source>
        <strain evidence="11 12">DSM 105464</strain>
    </source>
</reference>
<dbReference type="InterPro" id="IPR041078">
    <property type="entry name" value="Plavaka"/>
</dbReference>
<dbReference type="PANTHER" id="PTHR45671">
    <property type="entry name" value="SOLUTE CARRIER FAMILY 25 (MITOCHONDRIAL CARRIER PHOSPHATE CARRIER), MEMBER 3, LIKE-RELATED-RELATED"/>
    <property type="match status" value="1"/>
</dbReference>